<name>A0A0F4I6P4_9ACTN</name>
<dbReference type="Proteomes" id="UP000033551">
    <property type="component" value="Unassembled WGS sequence"/>
</dbReference>
<dbReference type="EMBL" id="JZWV01001656">
    <property type="protein sequence ID" value="KJY17670.1"/>
    <property type="molecule type" value="Genomic_DNA"/>
</dbReference>
<dbReference type="Pfam" id="PF19760">
    <property type="entry name" value="DUF6247"/>
    <property type="match status" value="1"/>
</dbReference>
<gene>
    <name evidence="2" type="ORF">VR44_39890</name>
</gene>
<dbReference type="RefSeq" id="WP_045952593.1">
    <property type="nucleotide sequence ID" value="NZ_JZWV01001656.1"/>
</dbReference>
<protein>
    <submittedName>
        <fullName evidence="2">Uncharacterized protein</fullName>
    </submittedName>
</protein>
<dbReference type="OrthoDB" id="3431428at2"/>
<dbReference type="AlphaFoldDB" id="A0A0F4I6P4"/>
<organism evidence="2 3">
    <name type="scientific">Streptomyces katrae</name>
    <dbReference type="NCBI Taxonomy" id="68223"/>
    <lineage>
        <taxon>Bacteria</taxon>
        <taxon>Bacillati</taxon>
        <taxon>Actinomycetota</taxon>
        <taxon>Actinomycetes</taxon>
        <taxon>Kitasatosporales</taxon>
        <taxon>Streptomycetaceae</taxon>
        <taxon>Streptomyces</taxon>
    </lineage>
</organism>
<accession>A0A0F4I6P4</accession>
<evidence type="ECO:0000256" key="1">
    <source>
        <dbReference type="SAM" id="MobiDB-lite"/>
    </source>
</evidence>
<proteinExistence type="predicted"/>
<dbReference type="PATRIC" id="fig|68223.7.peg.6283"/>
<dbReference type="InterPro" id="IPR046214">
    <property type="entry name" value="DUF6247"/>
</dbReference>
<comment type="caution">
    <text evidence="2">The sequence shown here is derived from an EMBL/GenBank/DDBJ whole genome shotgun (WGS) entry which is preliminary data.</text>
</comment>
<sequence>MTAQPVHFDGPGDDKARRVPPMPERTPQALRLAIQEHAPHLLPDFEAHWRRSIGDAFNLTPVPAFMRLWWTQYAISRDPALDAHLHELEARASSSEDPEESARLLAEYSRLRRAAAAVEPGQ</sequence>
<keyword evidence="3" id="KW-1185">Reference proteome</keyword>
<feature type="region of interest" description="Disordered" evidence="1">
    <location>
        <begin position="1"/>
        <end position="25"/>
    </location>
</feature>
<evidence type="ECO:0000313" key="2">
    <source>
        <dbReference type="EMBL" id="KJY17670.1"/>
    </source>
</evidence>
<reference evidence="2 3" key="1">
    <citation type="submission" date="2015-02" db="EMBL/GenBank/DDBJ databases">
        <authorList>
            <person name="Ju K.-S."/>
            <person name="Doroghazi J.R."/>
            <person name="Metcalf W."/>
        </authorList>
    </citation>
    <scope>NUCLEOTIDE SEQUENCE [LARGE SCALE GENOMIC DNA]</scope>
    <source>
        <strain evidence="2 3">NRRL ISP-5550</strain>
    </source>
</reference>
<evidence type="ECO:0000313" key="3">
    <source>
        <dbReference type="Proteomes" id="UP000033551"/>
    </source>
</evidence>